<evidence type="ECO:0000256" key="12">
    <source>
        <dbReference type="ARBA" id="ARBA00023262"/>
    </source>
</evidence>
<dbReference type="PANTHER" id="PTHR24096">
    <property type="entry name" value="LONG-CHAIN-FATTY-ACID--COA LIGASE"/>
    <property type="match status" value="1"/>
</dbReference>
<keyword evidence="11" id="KW-0455">Luminescence</keyword>
<dbReference type="EC" id="1.13.12.7" evidence="4"/>
<comment type="catalytic activity">
    <reaction evidence="13">
        <text>firefly D-luciferin + ATP + O2 = firefly oxyluciferin + hnu + AMP + CO2 + diphosphate</text>
        <dbReference type="Rhea" id="RHEA:10732"/>
        <dbReference type="ChEBI" id="CHEBI:15379"/>
        <dbReference type="ChEBI" id="CHEBI:16526"/>
        <dbReference type="ChEBI" id="CHEBI:16792"/>
        <dbReference type="ChEBI" id="CHEBI:30212"/>
        <dbReference type="ChEBI" id="CHEBI:30616"/>
        <dbReference type="ChEBI" id="CHEBI:33019"/>
        <dbReference type="ChEBI" id="CHEBI:58038"/>
        <dbReference type="ChEBI" id="CHEBI:456215"/>
        <dbReference type="EC" id="1.13.12.7"/>
    </reaction>
</comment>
<evidence type="ECO:0000256" key="2">
    <source>
        <dbReference type="ARBA" id="ARBA00004275"/>
    </source>
</evidence>
<dbReference type="Pfam" id="PF00501">
    <property type="entry name" value="AMP-binding"/>
    <property type="match status" value="1"/>
</dbReference>
<comment type="similarity">
    <text evidence="3">Belongs to the ATP-dependent AMP-binding enzyme family.</text>
</comment>
<dbReference type="Proteomes" id="UP001151699">
    <property type="component" value="Chromosome A"/>
</dbReference>
<keyword evidence="14" id="KW-0472">Membrane</keyword>
<dbReference type="FunFam" id="3.30.300.30:FF:000007">
    <property type="entry name" value="4-coumarate--CoA ligase 2"/>
    <property type="match status" value="1"/>
</dbReference>
<dbReference type="Gene3D" id="3.40.50.980">
    <property type="match status" value="2"/>
</dbReference>
<evidence type="ECO:0000313" key="17">
    <source>
        <dbReference type="EMBL" id="KAJ6646708.1"/>
    </source>
</evidence>
<dbReference type="GO" id="GO:0005777">
    <property type="term" value="C:peroxisome"/>
    <property type="evidence" value="ECO:0007669"/>
    <property type="project" value="UniProtKB-SubCell"/>
</dbReference>
<gene>
    <name evidence="17" type="primary">LUCI_2</name>
    <name evidence="17" type="ORF">Bhyg_01921</name>
</gene>
<accession>A0A9Q0NAX3</accession>
<keyword evidence="8" id="KW-0560">Oxidoreductase</keyword>
<dbReference type="AlphaFoldDB" id="A0A9Q0NAX3"/>
<proteinExistence type="inferred from homology"/>
<keyword evidence="18" id="KW-1185">Reference proteome</keyword>
<evidence type="ECO:0000256" key="1">
    <source>
        <dbReference type="ARBA" id="ARBA00001946"/>
    </source>
</evidence>
<keyword evidence="7" id="KW-0460">Magnesium</keyword>
<evidence type="ECO:0000256" key="13">
    <source>
        <dbReference type="ARBA" id="ARBA00048497"/>
    </source>
</evidence>
<evidence type="ECO:0000256" key="11">
    <source>
        <dbReference type="ARBA" id="ARBA00023223"/>
    </source>
</evidence>
<comment type="subcellular location">
    <subcellularLocation>
        <location evidence="2">Peroxisome</location>
    </subcellularLocation>
</comment>
<protein>
    <recommendedName>
        <fullName evidence="5">Luciferin 4-monooxygenase</fullName>
        <ecNumber evidence="4">1.13.12.7</ecNumber>
    </recommendedName>
</protein>
<comment type="caution">
    <text evidence="17">The sequence shown here is derived from an EMBL/GenBank/DDBJ whole genome shotgun (WGS) entry which is preliminary data.</text>
</comment>
<dbReference type="Pfam" id="PF13193">
    <property type="entry name" value="AMP-binding_C"/>
    <property type="match status" value="1"/>
</dbReference>
<keyword evidence="6" id="KW-0067">ATP-binding</keyword>
<keyword evidence="6" id="KW-0547">Nucleotide-binding</keyword>
<evidence type="ECO:0000259" key="15">
    <source>
        <dbReference type="Pfam" id="PF00501"/>
    </source>
</evidence>
<name>A0A9Q0NAX3_9DIPT</name>
<dbReference type="PANTHER" id="PTHR24096:SF423">
    <property type="entry name" value="GM05240P"/>
    <property type="match status" value="1"/>
</dbReference>
<dbReference type="InterPro" id="IPR025110">
    <property type="entry name" value="AMP-bd_C"/>
</dbReference>
<evidence type="ECO:0000259" key="16">
    <source>
        <dbReference type="Pfam" id="PF13193"/>
    </source>
</evidence>
<keyword evidence="14" id="KW-0812">Transmembrane</keyword>
<feature type="domain" description="AMP-binding enzyme C-terminal" evidence="16">
    <location>
        <begin position="451"/>
        <end position="526"/>
    </location>
</feature>
<reference evidence="17" key="1">
    <citation type="submission" date="2022-07" db="EMBL/GenBank/DDBJ databases">
        <authorList>
            <person name="Trinca V."/>
            <person name="Uliana J.V.C."/>
            <person name="Torres T.T."/>
            <person name="Ward R.J."/>
            <person name="Monesi N."/>
        </authorList>
    </citation>
    <scope>NUCLEOTIDE SEQUENCE</scope>
    <source>
        <strain evidence="17">HSMRA1968</strain>
        <tissue evidence="17">Whole embryos</tissue>
    </source>
</reference>
<dbReference type="Gene3D" id="3.30.300.30">
    <property type="match status" value="1"/>
</dbReference>
<evidence type="ECO:0000256" key="5">
    <source>
        <dbReference type="ARBA" id="ARBA00019043"/>
    </source>
</evidence>
<organism evidence="17 18">
    <name type="scientific">Pseudolycoriella hygida</name>
    <dbReference type="NCBI Taxonomy" id="35572"/>
    <lineage>
        <taxon>Eukaryota</taxon>
        <taxon>Metazoa</taxon>
        <taxon>Ecdysozoa</taxon>
        <taxon>Arthropoda</taxon>
        <taxon>Hexapoda</taxon>
        <taxon>Insecta</taxon>
        <taxon>Pterygota</taxon>
        <taxon>Neoptera</taxon>
        <taxon>Endopterygota</taxon>
        <taxon>Diptera</taxon>
        <taxon>Nematocera</taxon>
        <taxon>Sciaroidea</taxon>
        <taxon>Sciaridae</taxon>
        <taxon>Pseudolycoriella</taxon>
    </lineage>
</organism>
<evidence type="ECO:0000256" key="14">
    <source>
        <dbReference type="SAM" id="Phobius"/>
    </source>
</evidence>
<dbReference type="InterPro" id="IPR045851">
    <property type="entry name" value="AMP-bd_C_sf"/>
</dbReference>
<keyword evidence="14" id="KW-1133">Transmembrane helix</keyword>
<keyword evidence="10" id="KW-0576">Peroxisome</keyword>
<dbReference type="SUPFAM" id="SSF56801">
    <property type="entry name" value="Acetyl-CoA synthetase-like"/>
    <property type="match status" value="1"/>
</dbReference>
<feature type="domain" description="AMP-dependent synthetase/ligase" evidence="15">
    <location>
        <begin position="34"/>
        <end position="399"/>
    </location>
</feature>
<dbReference type="EMBL" id="WJQU01000001">
    <property type="protein sequence ID" value="KAJ6646708.1"/>
    <property type="molecule type" value="Genomic_DNA"/>
</dbReference>
<comment type="cofactor">
    <cofactor evidence="1">
        <name>Mg(2+)</name>
        <dbReference type="ChEBI" id="CHEBI:18420"/>
    </cofactor>
</comment>
<evidence type="ECO:0000256" key="10">
    <source>
        <dbReference type="ARBA" id="ARBA00023140"/>
    </source>
</evidence>
<evidence type="ECO:0000256" key="7">
    <source>
        <dbReference type="ARBA" id="ARBA00022842"/>
    </source>
</evidence>
<dbReference type="Gene3D" id="2.30.38.10">
    <property type="entry name" value="Luciferase, Domain 3"/>
    <property type="match status" value="1"/>
</dbReference>
<keyword evidence="12" id="KW-0599">Photoprotein</keyword>
<evidence type="ECO:0000256" key="6">
    <source>
        <dbReference type="ARBA" id="ARBA00022840"/>
    </source>
</evidence>
<dbReference type="GO" id="GO:0005524">
    <property type="term" value="F:ATP binding"/>
    <property type="evidence" value="ECO:0007669"/>
    <property type="project" value="UniProtKB-KW"/>
</dbReference>
<evidence type="ECO:0000256" key="9">
    <source>
        <dbReference type="ARBA" id="ARBA00023033"/>
    </source>
</evidence>
<dbReference type="GO" id="GO:0008218">
    <property type="term" value="P:bioluminescence"/>
    <property type="evidence" value="ECO:0007669"/>
    <property type="project" value="UniProtKB-KW"/>
</dbReference>
<dbReference type="InterPro" id="IPR020845">
    <property type="entry name" value="AMP-binding_CS"/>
</dbReference>
<evidence type="ECO:0000256" key="8">
    <source>
        <dbReference type="ARBA" id="ARBA00023002"/>
    </source>
</evidence>
<dbReference type="OrthoDB" id="10253869at2759"/>
<dbReference type="InterPro" id="IPR000873">
    <property type="entry name" value="AMP-dep_synth/lig_dom"/>
</dbReference>
<dbReference type="GO" id="GO:0016405">
    <property type="term" value="F:CoA-ligase activity"/>
    <property type="evidence" value="ECO:0007669"/>
    <property type="project" value="TreeGrafter"/>
</dbReference>
<evidence type="ECO:0000256" key="3">
    <source>
        <dbReference type="ARBA" id="ARBA00006432"/>
    </source>
</evidence>
<evidence type="ECO:0000256" key="4">
    <source>
        <dbReference type="ARBA" id="ARBA00012532"/>
    </source>
</evidence>
<sequence length="545" mass="59766">MQFQGNIIHRPEISNLYNDQPSLGHLIIKTLSSAGDKTVIVCGLTGKVLTAKELLIKSIEISKALTAHGVRQGDVVSIVSENRFEFVYVLLGTIFLNCTVAPLNHTYSKRELDHAIGLSKPNFIFTGGSTAETVVAISNRLNYVKKIVFFDDGPMNGKTMKLSDFTNANLLKGVKFEPLPIDVLTATCLIMCSSGTTGLPKGVQISQSGIIVTARQTKEFLYKDCNLEDVELVILGLLPLFHVFGAAVLICTIATLVGKIVMLPKFEEATFLGCIEKYRCSVAFLVPPLMVFLAKNELVDKYDLRSLRFIMSGAAPLSKELEDSVKERLQIPKMVVKQGYGMTELTVAVLSQKDIIKPGSVGDVNSGVYAKVADDNGNALGPNMVGELCFKGSVMMLGYINDEKATRGVIDADGWLHTGDVGYYDNDLQFFIVDRIKELIKCKGFQVPPAEIEALLLTHPQIKDCGVIGKPDELAGELPLAFVVKSDPQLTETEIIQYVNERVSPAKRLQGGVIFIAEIPKNPSGKILRRELREILKKKEVKSKL</sequence>
<dbReference type="PROSITE" id="PS00455">
    <property type="entry name" value="AMP_BINDING"/>
    <property type="match status" value="1"/>
</dbReference>
<feature type="transmembrane region" description="Helical" evidence="14">
    <location>
        <begin position="232"/>
        <end position="257"/>
    </location>
</feature>
<dbReference type="GO" id="GO:0004497">
    <property type="term" value="F:monooxygenase activity"/>
    <property type="evidence" value="ECO:0007669"/>
    <property type="project" value="UniProtKB-KW"/>
</dbReference>
<evidence type="ECO:0000313" key="18">
    <source>
        <dbReference type="Proteomes" id="UP001151699"/>
    </source>
</evidence>
<keyword evidence="9" id="KW-0503">Monooxygenase</keyword>